<feature type="binding site" evidence="9 11">
    <location>
        <position position="213"/>
    </location>
    <ligand>
        <name>substrate</name>
    </ligand>
</feature>
<dbReference type="GO" id="GO:0004590">
    <property type="term" value="F:orotidine-5'-phosphate decarboxylase activity"/>
    <property type="evidence" value="ECO:0007669"/>
    <property type="project" value="UniProtKB-UniRule"/>
</dbReference>
<dbReference type="GO" id="GO:0005829">
    <property type="term" value="C:cytosol"/>
    <property type="evidence" value="ECO:0007669"/>
    <property type="project" value="TreeGrafter"/>
</dbReference>
<dbReference type="Proteomes" id="UP000568839">
    <property type="component" value="Unassembled WGS sequence"/>
</dbReference>
<evidence type="ECO:0000259" key="13">
    <source>
        <dbReference type="SMART" id="SM00934"/>
    </source>
</evidence>
<comment type="catalytic activity">
    <reaction evidence="7 9 12">
        <text>orotidine 5'-phosphate + H(+) = UMP + CO2</text>
        <dbReference type="Rhea" id="RHEA:11596"/>
        <dbReference type="ChEBI" id="CHEBI:15378"/>
        <dbReference type="ChEBI" id="CHEBI:16526"/>
        <dbReference type="ChEBI" id="CHEBI:57538"/>
        <dbReference type="ChEBI" id="CHEBI:57865"/>
        <dbReference type="EC" id="4.1.1.23"/>
    </reaction>
</comment>
<feature type="binding site" evidence="9 11">
    <location>
        <position position="31"/>
    </location>
    <ligand>
        <name>substrate</name>
    </ligand>
</feature>
<reference evidence="14 15" key="1">
    <citation type="submission" date="2020-08" db="EMBL/GenBank/DDBJ databases">
        <title>Genomic Encyclopedia of Type Strains, Phase IV (KMG-IV): sequencing the most valuable type-strain genomes for metagenomic binning, comparative biology and taxonomic classification.</title>
        <authorList>
            <person name="Goeker M."/>
        </authorList>
    </citation>
    <scope>NUCLEOTIDE SEQUENCE [LARGE SCALE GENOMIC DNA]</scope>
    <source>
        <strain evidence="14 15">DSM 21769</strain>
    </source>
</reference>
<keyword evidence="15" id="KW-1185">Reference proteome</keyword>
<dbReference type="SMART" id="SM00934">
    <property type="entry name" value="OMPdecase"/>
    <property type="match status" value="1"/>
</dbReference>
<evidence type="ECO:0000256" key="6">
    <source>
        <dbReference type="ARBA" id="ARBA00023239"/>
    </source>
</evidence>
<feature type="binding site" evidence="9">
    <location>
        <begin position="58"/>
        <end position="67"/>
    </location>
    <ligand>
        <name>substrate</name>
    </ligand>
</feature>
<dbReference type="NCBIfam" id="NF001273">
    <property type="entry name" value="PRK00230.1"/>
    <property type="match status" value="1"/>
</dbReference>
<evidence type="ECO:0000313" key="14">
    <source>
        <dbReference type="EMBL" id="MBB6449359.1"/>
    </source>
</evidence>
<dbReference type="InterPro" id="IPR001754">
    <property type="entry name" value="OMPdeCOase_dom"/>
</dbReference>
<dbReference type="InterPro" id="IPR018089">
    <property type="entry name" value="OMPdecase_AS"/>
</dbReference>
<keyword evidence="4 9" id="KW-0210">Decarboxylase</keyword>
<evidence type="ECO:0000256" key="4">
    <source>
        <dbReference type="ARBA" id="ARBA00022793"/>
    </source>
</evidence>
<evidence type="ECO:0000256" key="8">
    <source>
        <dbReference type="ARBA" id="ARBA00061012"/>
    </source>
</evidence>
<dbReference type="AlphaFoldDB" id="A0A841PKT9"/>
<feature type="active site" description="For OMPdecase activity" evidence="10">
    <location>
        <position position="60"/>
    </location>
</feature>
<dbReference type="GO" id="GO:0044205">
    <property type="term" value="P:'de novo' UMP biosynthetic process"/>
    <property type="evidence" value="ECO:0007669"/>
    <property type="project" value="UniProtKB-UniRule"/>
</dbReference>
<evidence type="ECO:0000313" key="15">
    <source>
        <dbReference type="Proteomes" id="UP000568839"/>
    </source>
</evidence>
<comment type="similarity">
    <text evidence="8 9">Belongs to the OMP decarboxylase family. Type 1 subfamily.</text>
</comment>
<evidence type="ECO:0000256" key="12">
    <source>
        <dbReference type="RuleBase" id="RU000512"/>
    </source>
</evidence>
<dbReference type="UniPathway" id="UPA00070">
    <property type="reaction ID" value="UER00120"/>
</dbReference>
<dbReference type="InterPro" id="IPR013785">
    <property type="entry name" value="Aldolase_TIM"/>
</dbReference>
<name>A0A841PKT9_9BACL</name>
<dbReference type="CDD" id="cd04725">
    <property type="entry name" value="OMP_decarboxylase_like"/>
    <property type="match status" value="1"/>
</dbReference>
<comment type="subunit">
    <text evidence="3 9">Homodimer.</text>
</comment>
<dbReference type="FunFam" id="3.20.20.70:FF:000015">
    <property type="entry name" value="Orotidine 5'-phosphate decarboxylase"/>
    <property type="match status" value="1"/>
</dbReference>
<dbReference type="SUPFAM" id="SSF51366">
    <property type="entry name" value="Ribulose-phoshate binding barrel"/>
    <property type="match status" value="1"/>
</dbReference>
<gene>
    <name evidence="9" type="primary">pyrF</name>
    <name evidence="14" type="ORF">HNR44_001308</name>
</gene>
<dbReference type="InterPro" id="IPR011060">
    <property type="entry name" value="RibuloseP-bd_barrel"/>
</dbReference>
<keyword evidence="5 9" id="KW-0665">Pyrimidine biosynthesis</keyword>
<evidence type="ECO:0000256" key="2">
    <source>
        <dbReference type="ARBA" id="ARBA00004861"/>
    </source>
</evidence>
<dbReference type="EC" id="4.1.1.23" evidence="9"/>
<dbReference type="EMBL" id="JACHHJ010000001">
    <property type="protein sequence ID" value="MBB6449359.1"/>
    <property type="molecule type" value="Genomic_DNA"/>
</dbReference>
<dbReference type="InterPro" id="IPR047596">
    <property type="entry name" value="OMPdecase_bac"/>
</dbReference>
<feature type="active site" description="For OMPdecase activity" evidence="10">
    <location>
        <position position="63"/>
    </location>
</feature>
<comment type="caution">
    <text evidence="14">The sequence shown here is derived from an EMBL/GenBank/DDBJ whole genome shotgun (WGS) entry which is preliminary data.</text>
</comment>
<comment type="function">
    <text evidence="1 9">Catalyzes the decarboxylation of orotidine 5'-monophosphate (OMP) to uridine 5'-monophosphate (UMP).</text>
</comment>
<dbReference type="PANTHER" id="PTHR32119:SF2">
    <property type="entry name" value="OROTIDINE 5'-PHOSPHATE DECARBOXYLASE"/>
    <property type="match status" value="1"/>
</dbReference>
<evidence type="ECO:0000256" key="10">
    <source>
        <dbReference type="PIRSR" id="PIRSR614732-1"/>
    </source>
</evidence>
<proteinExistence type="inferred from homology"/>
<evidence type="ECO:0000256" key="11">
    <source>
        <dbReference type="PIRSR" id="PIRSR614732-2"/>
    </source>
</evidence>
<feature type="binding site" evidence="9 11">
    <location>
        <position position="9"/>
    </location>
    <ligand>
        <name>substrate</name>
    </ligand>
</feature>
<evidence type="ECO:0000256" key="3">
    <source>
        <dbReference type="ARBA" id="ARBA00011738"/>
    </source>
</evidence>
<dbReference type="RefSeq" id="WP_184403251.1">
    <property type="nucleotide sequence ID" value="NZ_JACHHJ010000001.1"/>
</dbReference>
<dbReference type="Gene3D" id="3.20.20.70">
    <property type="entry name" value="Aldolase class I"/>
    <property type="match status" value="1"/>
</dbReference>
<comment type="pathway">
    <text evidence="2 9 12">Pyrimidine metabolism; UMP biosynthesis via de novo pathway; UMP from orotate: step 2/2.</text>
</comment>
<organism evidence="14 15">
    <name type="scientific">Geomicrobium halophilum</name>
    <dbReference type="NCBI Taxonomy" id="549000"/>
    <lineage>
        <taxon>Bacteria</taxon>
        <taxon>Bacillati</taxon>
        <taxon>Bacillota</taxon>
        <taxon>Bacilli</taxon>
        <taxon>Bacillales</taxon>
        <taxon>Geomicrobium</taxon>
    </lineage>
</organism>
<keyword evidence="6 9" id="KW-0456">Lyase</keyword>
<dbReference type="PROSITE" id="PS00156">
    <property type="entry name" value="OMPDECASE"/>
    <property type="match status" value="1"/>
</dbReference>
<accession>A0A841PKT9</accession>
<evidence type="ECO:0000256" key="7">
    <source>
        <dbReference type="ARBA" id="ARBA00049157"/>
    </source>
</evidence>
<feature type="active site" description="For OMPdecase activity" evidence="10">
    <location>
        <position position="58"/>
    </location>
</feature>
<protein>
    <recommendedName>
        <fullName evidence="9">Orotidine 5'-phosphate decarboxylase</fullName>
        <ecNumber evidence="9">4.1.1.23</ecNumber>
    </recommendedName>
    <alternativeName>
        <fullName evidence="9">OMP decarboxylase</fullName>
        <shortName evidence="9">OMPDCase</shortName>
        <shortName evidence="9">OMPdecase</shortName>
    </alternativeName>
</protein>
<feature type="binding site" evidence="9 11">
    <location>
        <position position="183"/>
    </location>
    <ligand>
        <name>substrate</name>
    </ligand>
</feature>
<dbReference type="NCBIfam" id="TIGR01740">
    <property type="entry name" value="pyrF"/>
    <property type="match status" value="1"/>
</dbReference>
<dbReference type="HAMAP" id="MF_01200_B">
    <property type="entry name" value="OMPdecase_type1_B"/>
    <property type="match status" value="1"/>
</dbReference>
<feature type="binding site" evidence="9 11">
    <location>
        <position position="212"/>
    </location>
    <ligand>
        <name>substrate</name>
    </ligand>
</feature>
<sequence length="237" mass="26009">MKSLFIALDMETKEEALAFLNRFNERRPSVKVGMELFYSSGPAIIQQLKARGHDVFLDLKCHDIPKTVERTMHKLASFDVDLVTLHAAGGKTMMEAAKAGLDKGTPLGSIPPKCVAVTVLTSTTQAQLGKEMLIERPLENTVFHFTDMSLRSGLDGVVCSVQEVEQLRKEFKEDVFTVTPGIRPRGTSHHDQKRAATPAKARAAGVDAIVVGRAITTSNDPLKAYERIHQEWVGAGI</sequence>
<feature type="binding site" evidence="9 11">
    <location>
        <position position="192"/>
    </location>
    <ligand>
        <name>substrate</name>
    </ligand>
</feature>
<dbReference type="GO" id="GO:0006207">
    <property type="term" value="P:'de novo' pyrimidine nucleobase biosynthetic process"/>
    <property type="evidence" value="ECO:0007669"/>
    <property type="project" value="InterPro"/>
</dbReference>
<dbReference type="PANTHER" id="PTHR32119">
    <property type="entry name" value="OROTIDINE 5'-PHOSPHATE DECARBOXYLASE"/>
    <property type="match status" value="1"/>
</dbReference>
<evidence type="ECO:0000256" key="5">
    <source>
        <dbReference type="ARBA" id="ARBA00022975"/>
    </source>
</evidence>
<evidence type="ECO:0000256" key="1">
    <source>
        <dbReference type="ARBA" id="ARBA00002356"/>
    </source>
</evidence>
<dbReference type="InterPro" id="IPR014732">
    <property type="entry name" value="OMPdecase"/>
</dbReference>
<evidence type="ECO:0000256" key="9">
    <source>
        <dbReference type="HAMAP-Rule" id="MF_01200"/>
    </source>
</evidence>
<feature type="binding site" evidence="9 11">
    <location>
        <position position="121"/>
    </location>
    <ligand>
        <name>substrate</name>
    </ligand>
</feature>
<feature type="active site" description="Proton donor" evidence="9">
    <location>
        <position position="60"/>
    </location>
</feature>
<feature type="domain" description="Orotidine 5'-phosphate decarboxylase" evidence="13">
    <location>
        <begin position="3"/>
        <end position="228"/>
    </location>
</feature>
<dbReference type="Pfam" id="PF00215">
    <property type="entry name" value="OMPdecase"/>
    <property type="match status" value="1"/>
</dbReference>